<evidence type="ECO:0000313" key="11">
    <source>
        <dbReference type="EMBL" id="CAI3980534.1"/>
    </source>
</evidence>
<dbReference type="Proteomes" id="UP001152797">
    <property type="component" value="Unassembled WGS sequence"/>
</dbReference>
<name>A0A9P1BW24_9DINO</name>
<dbReference type="OrthoDB" id="2154715at2759"/>
<dbReference type="PROSITE" id="PS50199">
    <property type="entry name" value="ZF_RANBP2_2"/>
    <property type="match status" value="1"/>
</dbReference>
<dbReference type="EMBL" id="CAMXCT020000563">
    <property type="protein sequence ID" value="CAL1133909.1"/>
    <property type="molecule type" value="Genomic_DNA"/>
</dbReference>
<dbReference type="GO" id="GO:0000049">
    <property type="term" value="F:tRNA binding"/>
    <property type="evidence" value="ECO:0007669"/>
    <property type="project" value="UniProtKB-UniRule"/>
</dbReference>
<dbReference type="Pfam" id="PF01588">
    <property type="entry name" value="tRNA_bind"/>
    <property type="match status" value="1"/>
</dbReference>
<evidence type="ECO:0000256" key="8">
    <source>
        <dbReference type="SAM" id="MobiDB-lite"/>
    </source>
</evidence>
<keyword evidence="2" id="KW-0479">Metal-binding</keyword>
<evidence type="ECO:0000256" key="6">
    <source>
        <dbReference type="PROSITE-ProRule" id="PRU00209"/>
    </source>
</evidence>
<dbReference type="InterPro" id="IPR002547">
    <property type="entry name" value="tRNA-bd_dom"/>
</dbReference>
<sequence length="171" mass="17440">MGKKPKAKAEKAEPKDPAPADAADPWLCPECEQDNPCEEAACIACEAPKPAGAADAKFENFVVALVQSCEAVPGKDKLKKLEVDVGGEVLKIVTNASNVKDGSRVVVAKVGAIIDGEPLKKSVVGGCPSEGMLCDSTMLGWSGGGSGAALLPDSFALGAPPPDARPRTDGK</sequence>
<dbReference type="Gene3D" id="2.40.50.140">
    <property type="entry name" value="Nucleic acid-binding proteins"/>
    <property type="match status" value="1"/>
</dbReference>
<dbReference type="EMBL" id="CAMXCT010000563">
    <property type="protein sequence ID" value="CAI3980534.1"/>
    <property type="molecule type" value="Genomic_DNA"/>
</dbReference>
<dbReference type="InterPro" id="IPR001876">
    <property type="entry name" value="Znf_RanBP2"/>
</dbReference>
<protein>
    <submittedName>
        <fullName evidence="13">RanBP2-type domain-containing protein</fullName>
    </submittedName>
</protein>
<dbReference type="PROSITE" id="PS50886">
    <property type="entry name" value="TRBD"/>
    <property type="match status" value="1"/>
</dbReference>
<dbReference type="SUPFAM" id="SSF50249">
    <property type="entry name" value="Nucleic acid-binding proteins"/>
    <property type="match status" value="1"/>
</dbReference>
<reference evidence="11" key="1">
    <citation type="submission" date="2022-10" db="EMBL/GenBank/DDBJ databases">
        <authorList>
            <person name="Chen Y."/>
            <person name="Dougan E. K."/>
            <person name="Chan C."/>
            <person name="Rhodes N."/>
            <person name="Thang M."/>
        </authorList>
    </citation>
    <scope>NUCLEOTIDE SEQUENCE</scope>
</reference>
<feature type="domain" description="RanBP2-type" evidence="9">
    <location>
        <begin position="22"/>
        <end position="51"/>
    </location>
</feature>
<dbReference type="GO" id="GO:0008270">
    <property type="term" value="F:zinc ion binding"/>
    <property type="evidence" value="ECO:0007669"/>
    <property type="project" value="UniProtKB-KW"/>
</dbReference>
<feature type="region of interest" description="Disordered" evidence="8">
    <location>
        <begin position="1"/>
        <end position="25"/>
    </location>
</feature>
<comment type="caution">
    <text evidence="11">The sequence shown here is derived from an EMBL/GenBank/DDBJ whole genome shotgun (WGS) entry which is preliminary data.</text>
</comment>
<feature type="compositionally biased region" description="Basic and acidic residues" evidence="8">
    <location>
        <begin position="7"/>
        <end position="18"/>
    </location>
</feature>
<reference evidence="12" key="2">
    <citation type="submission" date="2024-04" db="EMBL/GenBank/DDBJ databases">
        <authorList>
            <person name="Chen Y."/>
            <person name="Shah S."/>
            <person name="Dougan E. K."/>
            <person name="Thang M."/>
            <person name="Chan C."/>
        </authorList>
    </citation>
    <scope>NUCLEOTIDE SEQUENCE [LARGE SCALE GENOMIC DNA]</scope>
</reference>
<keyword evidence="14" id="KW-1185">Reference proteome</keyword>
<evidence type="ECO:0000256" key="1">
    <source>
        <dbReference type="ARBA" id="ARBA00022555"/>
    </source>
</evidence>
<dbReference type="EMBL" id="CAMXCT030000563">
    <property type="protein sequence ID" value="CAL4767846.1"/>
    <property type="molecule type" value="Genomic_DNA"/>
</dbReference>
<accession>A0A9P1BW24</accession>
<evidence type="ECO:0000256" key="5">
    <source>
        <dbReference type="ARBA" id="ARBA00022884"/>
    </source>
</evidence>
<evidence type="ECO:0000256" key="4">
    <source>
        <dbReference type="ARBA" id="ARBA00022833"/>
    </source>
</evidence>
<evidence type="ECO:0000313" key="13">
    <source>
        <dbReference type="EMBL" id="CAL4767846.1"/>
    </source>
</evidence>
<evidence type="ECO:0000313" key="14">
    <source>
        <dbReference type="Proteomes" id="UP001152797"/>
    </source>
</evidence>
<organism evidence="11">
    <name type="scientific">Cladocopium goreaui</name>
    <dbReference type="NCBI Taxonomy" id="2562237"/>
    <lineage>
        <taxon>Eukaryota</taxon>
        <taxon>Sar</taxon>
        <taxon>Alveolata</taxon>
        <taxon>Dinophyceae</taxon>
        <taxon>Suessiales</taxon>
        <taxon>Symbiodiniaceae</taxon>
        <taxon>Cladocopium</taxon>
    </lineage>
</organism>
<dbReference type="AlphaFoldDB" id="A0A9P1BW24"/>
<evidence type="ECO:0000313" key="12">
    <source>
        <dbReference type="EMBL" id="CAL1133909.1"/>
    </source>
</evidence>
<dbReference type="InterPro" id="IPR012340">
    <property type="entry name" value="NA-bd_OB-fold"/>
</dbReference>
<keyword evidence="5 6" id="KW-0694">RNA-binding</keyword>
<evidence type="ECO:0000259" key="9">
    <source>
        <dbReference type="PROSITE" id="PS50199"/>
    </source>
</evidence>
<keyword evidence="1 6" id="KW-0820">tRNA-binding</keyword>
<keyword evidence="4" id="KW-0862">Zinc</keyword>
<dbReference type="PROSITE" id="PS01358">
    <property type="entry name" value="ZF_RANBP2_1"/>
    <property type="match status" value="1"/>
</dbReference>
<evidence type="ECO:0000256" key="3">
    <source>
        <dbReference type="ARBA" id="ARBA00022771"/>
    </source>
</evidence>
<evidence type="ECO:0000256" key="7">
    <source>
        <dbReference type="PROSITE-ProRule" id="PRU00322"/>
    </source>
</evidence>
<keyword evidence="3 7" id="KW-0863">Zinc-finger</keyword>
<feature type="domain" description="TRNA-binding" evidence="10">
    <location>
        <begin position="55"/>
        <end position="162"/>
    </location>
</feature>
<proteinExistence type="predicted"/>
<evidence type="ECO:0000259" key="10">
    <source>
        <dbReference type="PROSITE" id="PS50886"/>
    </source>
</evidence>
<gene>
    <name evidence="11" type="ORF">C1SCF055_LOCUS8400</name>
</gene>
<evidence type="ECO:0000256" key="2">
    <source>
        <dbReference type="ARBA" id="ARBA00022723"/>
    </source>
</evidence>